<sequence>MRKYLQIKQISAQQVASEASISLVDFEKFLQGLDAIDSSQMEQLNRFWPEMIAYGFDIDISLCTENQRIPLHAS</sequence>
<gene>
    <name evidence="1" type="ORF">HQN79_04790</name>
</gene>
<evidence type="ECO:0000313" key="1">
    <source>
        <dbReference type="EMBL" id="QKI88933.1"/>
    </source>
</evidence>
<accession>A0A7D4NNQ1</accession>
<dbReference type="Proteomes" id="UP000504724">
    <property type="component" value="Chromosome"/>
</dbReference>
<dbReference type="EMBL" id="CP054020">
    <property type="protein sequence ID" value="QKI88933.1"/>
    <property type="molecule type" value="Genomic_DNA"/>
</dbReference>
<reference evidence="1 2" key="1">
    <citation type="submission" date="2020-05" db="EMBL/GenBank/DDBJ databases">
        <title>Thiomicrorhabdus sediminis sp.nov. and Thiomicrorhabdus xiamenensis sp.nov., novel sulfur-oxidizing bacteria isolated from coastal sediment.</title>
        <authorList>
            <person name="Liu X."/>
        </authorList>
    </citation>
    <scope>NUCLEOTIDE SEQUENCE [LARGE SCALE GENOMIC DNA]</scope>
    <source>
        <strain evidence="1 2">G2</strain>
    </source>
</reference>
<protein>
    <recommendedName>
        <fullName evidence="3">HTH cro/C1-type domain-containing protein</fullName>
    </recommendedName>
</protein>
<keyword evidence="2" id="KW-1185">Reference proteome</keyword>
<name>A0A7D4NNQ1_9GAMM</name>
<proteinExistence type="predicted"/>
<dbReference type="KEGG" id="txa:HQN79_04790"/>
<organism evidence="1 2">
    <name type="scientific">Thiomicrorhabdus xiamenensis</name>
    <dbReference type="NCBI Taxonomy" id="2739063"/>
    <lineage>
        <taxon>Bacteria</taxon>
        <taxon>Pseudomonadati</taxon>
        <taxon>Pseudomonadota</taxon>
        <taxon>Gammaproteobacteria</taxon>
        <taxon>Thiotrichales</taxon>
        <taxon>Piscirickettsiaceae</taxon>
        <taxon>Thiomicrorhabdus</taxon>
    </lineage>
</organism>
<evidence type="ECO:0008006" key="3">
    <source>
        <dbReference type="Google" id="ProtNLM"/>
    </source>
</evidence>
<evidence type="ECO:0000313" key="2">
    <source>
        <dbReference type="Proteomes" id="UP000504724"/>
    </source>
</evidence>
<dbReference type="AlphaFoldDB" id="A0A7D4NNQ1"/>
<dbReference type="RefSeq" id="WP_173284585.1">
    <property type="nucleotide sequence ID" value="NZ_CP054020.1"/>
</dbReference>